<gene>
    <name evidence="5" type="ORF">EZ242_06095</name>
</gene>
<keyword evidence="2" id="KW-0285">Flavoprotein</keyword>
<evidence type="ECO:0000256" key="2">
    <source>
        <dbReference type="ARBA" id="ARBA00022630"/>
    </source>
</evidence>
<dbReference type="Proteomes" id="UP000297564">
    <property type="component" value="Unassembled WGS sequence"/>
</dbReference>
<reference evidence="5 6" key="1">
    <citation type="submission" date="2019-03" db="EMBL/GenBank/DDBJ databases">
        <title>Ramlibacter rhizophilus CCTCC AB2015357, whole genome shotgun sequence.</title>
        <authorList>
            <person name="Zhang X."/>
            <person name="Feng G."/>
            <person name="Zhu H."/>
        </authorList>
    </citation>
    <scope>NUCLEOTIDE SEQUENCE [LARGE SCALE GENOMIC DNA]</scope>
    <source>
        <strain evidence="5 6">CCTCC AB2015357</strain>
    </source>
</reference>
<sequence length="547" mass="60267">MNETFDADVLIVGAGPVGMTIAMDLNRRGIGCIVVERRAFLELPSVKCNHVSARSMESFRRLGVAGLLRGAGLPVDYEHSVAFRTTVTGTELSRVFIPSRGERFTDTSGPDGNWPTPEPPHRINQTYLEPLLQQHVATLPHVQLLNRTEVTGYAQDEEGVTTTATDDAGTSRTYRTRYIIGCEGGRSLVRKSMGAQLQGTAVIHHVQSTCIRAPQLLDMIPHRTAWGVYAINPRRSGTVYAIDGRETWLVHNHLQPQEEEGAGVDRDRCIRDILGVGPDFQYEVVSKEDWVARRLVSDRFRDRRAFIAGDAAHLWVPYAGYGMNAGIADGLNLSWHLAARLRGWADEGVLAAYERERMPITAQVSHFAMNHALALTSMRAAVPPDIEAPGPQGDAVREEIGRKAYELNVQQFCCAGLNFGYFYDASPVIAYDGQQAPAYSMGGFIPSTVPGCRAPHLWLSDGRSLYDAFGDDYTLLQCRGSLDPSALLDAARSRKVPMVLLDLRPETLPPAYEHDFVLCRPDQHVAWRGNALPGDPLALVDRLRGAA</sequence>
<dbReference type="Gene3D" id="3.50.50.60">
    <property type="entry name" value="FAD/NAD(P)-binding domain"/>
    <property type="match status" value="1"/>
</dbReference>
<evidence type="ECO:0000259" key="4">
    <source>
        <dbReference type="Pfam" id="PF01494"/>
    </source>
</evidence>
<dbReference type="SUPFAM" id="SSF51905">
    <property type="entry name" value="FAD/NAD(P)-binding domain"/>
    <property type="match status" value="1"/>
</dbReference>
<name>A0A4Z0BZL7_9BURK</name>
<evidence type="ECO:0000256" key="1">
    <source>
        <dbReference type="ARBA" id="ARBA00001974"/>
    </source>
</evidence>
<evidence type="ECO:0000313" key="5">
    <source>
        <dbReference type="EMBL" id="TFZ03445.1"/>
    </source>
</evidence>
<dbReference type="OrthoDB" id="3443359at2"/>
<evidence type="ECO:0000313" key="6">
    <source>
        <dbReference type="Proteomes" id="UP000297564"/>
    </source>
</evidence>
<dbReference type="Pfam" id="PF21274">
    <property type="entry name" value="Rng_hyd_C"/>
    <property type="match status" value="1"/>
</dbReference>
<dbReference type="Gene3D" id="3.40.30.120">
    <property type="match status" value="1"/>
</dbReference>
<dbReference type="Gene3D" id="3.30.9.10">
    <property type="entry name" value="D-Amino Acid Oxidase, subunit A, domain 2"/>
    <property type="match status" value="1"/>
</dbReference>
<dbReference type="InterPro" id="IPR036188">
    <property type="entry name" value="FAD/NAD-bd_sf"/>
</dbReference>
<dbReference type="InterPro" id="IPR002938">
    <property type="entry name" value="FAD-bd"/>
</dbReference>
<evidence type="ECO:0000256" key="3">
    <source>
        <dbReference type="ARBA" id="ARBA00022827"/>
    </source>
</evidence>
<comment type="cofactor">
    <cofactor evidence="1">
        <name>FAD</name>
        <dbReference type="ChEBI" id="CHEBI:57692"/>
    </cofactor>
</comment>
<protein>
    <submittedName>
        <fullName evidence="5">Monooxygenase</fullName>
    </submittedName>
</protein>
<proteinExistence type="predicted"/>
<dbReference type="NCBIfam" id="NF004780">
    <property type="entry name" value="PRK06126.1"/>
    <property type="match status" value="1"/>
</dbReference>
<keyword evidence="5" id="KW-0560">Oxidoreductase</keyword>
<keyword evidence="3" id="KW-0274">FAD</keyword>
<dbReference type="EMBL" id="SMLL01000002">
    <property type="protein sequence ID" value="TFZ03445.1"/>
    <property type="molecule type" value="Genomic_DNA"/>
</dbReference>
<feature type="domain" description="FAD-binding" evidence="4">
    <location>
        <begin position="6"/>
        <end position="367"/>
    </location>
</feature>
<dbReference type="Pfam" id="PF01494">
    <property type="entry name" value="FAD_binding_3"/>
    <property type="match status" value="1"/>
</dbReference>
<dbReference type="PANTHER" id="PTHR43004:SF19">
    <property type="entry name" value="BINDING MONOOXYGENASE, PUTATIVE (JCVI)-RELATED"/>
    <property type="match status" value="1"/>
</dbReference>
<keyword evidence="6" id="KW-1185">Reference proteome</keyword>
<dbReference type="PANTHER" id="PTHR43004">
    <property type="entry name" value="TRK SYSTEM POTASSIUM UPTAKE PROTEIN"/>
    <property type="match status" value="1"/>
</dbReference>
<organism evidence="5 6">
    <name type="scientific">Ramlibacter rhizophilus</name>
    <dbReference type="NCBI Taxonomy" id="1781167"/>
    <lineage>
        <taxon>Bacteria</taxon>
        <taxon>Pseudomonadati</taxon>
        <taxon>Pseudomonadota</taxon>
        <taxon>Betaproteobacteria</taxon>
        <taxon>Burkholderiales</taxon>
        <taxon>Comamonadaceae</taxon>
        <taxon>Ramlibacter</taxon>
    </lineage>
</organism>
<dbReference type="InterPro" id="IPR050641">
    <property type="entry name" value="RIFMO-like"/>
</dbReference>
<comment type="caution">
    <text evidence="5">The sequence shown here is derived from an EMBL/GenBank/DDBJ whole genome shotgun (WGS) entry which is preliminary data.</text>
</comment>
<dbReference type="RefSeq" id="WP_135284244.1">
    <property type="nucleotide sequence ID" value="NZ_SMLL01000002.1"/>
</dbReference>
<dbReference type="AlphaFoldDB" id="A0A4Z0BZL7"/>
<dbReference type="PRINTS" id="PR00420">
    <property type="entry name" value="RNGMNOXGNASE"/>
</dbReference>
<accession>A0A4Z0BZL7</accession>
<dbReference type="GO" id="GO:0071949">
    <property type="term" value="F:FAD binding"/>
    <property type="evidence" value="ECO:0007669"/>
    <property type="project" value="InterPro"/>
</dbReference>
<keyword evidence="5" id="KW-0503">Monooxygenase</keyword>
<dbReference type="GO" id="GO:0016709">
    <property type="term" value="F:oxidoreductase activity, acting on paired donors, with incorporation or reduction of molecular oxygen, NAD(P)H as one donor, and incorporation of one atom of oxygen"/>
    <property type="evidence" value="ECO:0007669"/>
    <property type="project" value="UniProtKB-ARBA"/>
</dbReference>